<evidence type="ECO:0000313" key="3">
    <source>
        <dbReference type="Proteomes" id="UP000218113"/>
    </source>
</evidence>
<gene>
    <name evidence="2" type="ORF">COB67_03960</name>
</gene>
<organism evidence="2 3">
    <name type="scientific">SAR324 cluster bacterium</name>
    <dbReference type="NCBI Taxonomy" id="2024889"/>
    <lineage>
        <taxon>Bacteria</taxon>
        <taxon>Deltaproteobacteria</taxon>
        <taxon>SAR324 cluster</taxon>
    </lineage>
</organism>
<accession>A0A2A4T788</accession>
<feature type="transmembrane region" description="Helical" evidence="1">
    <location>
        <begin position="409"/>
        <end position="428"/>
    </location>
</feature>
<reference evidence="3" key="1">
    <citation type="submission" date="2017-08" db="EMBL/GenBank/DDBJ databases">
        <title>A dynamic microbial community with high functional redundancy inhabits the cold, oxic subseafloor aquifer.</title>
        <authorList>
            <person name="Tully B.J."/>
            <person name="Wheat C.G."/>
            <person name="Glazer B.T."/>
            <person name="Huber J.A."/>
        </authorList>
    </citation>
    <scope>NUCLEOTIDE SEQUENCE [LARGE SCALE GENOMIC DNA]</scope>
</reference>
<keyword evidence="1" id="KW-0812">Transmembrane</keyword>
<name>A0A2A4T788_9DELT</name>
<keyword evidence="1" id="KW-1133">Transmembrane helix</keyword>
<evidence type="ECO:0000313" key="2">
    <source>
        <dbReference type="EMBL" id="PCI29520.1"/>
    </source>
</evidence>
<dbReference type="AlphaFoldDB" id="A0A2A4T788"/>
<dbReference type="Proteomes" id="UP000218113">
    <property type="component" value="Unassembled WGS sequence"/>
</dbReference>
<feature type="transmembrane region" description="Helical" evidence="1">
    <location>
        <begin position="152"/>
        <end position="172"/>
    </location>
</feature>
<dbReference type="EMBL" id="NVSR01000013">
    <property type="protein sequence ID" value="PCI29520.1"/>
    <property type="molecule type" value="Genomic_DNA"/>
</dbReference>
<proteinExistence type="predicted"/>
<evidence type="ECO:0000256" key="1">
    <source>
        <dbReference type="SAM" id="Phobius"/>
    </source>
</evidence>
<feature type="transmembrane region" description="Helical" evidence="1">
    <location>
        <begin position="379"/>
        <end position="397"/>
    </location>
</feature>
<protein>
    <submittedName>
        <fullName evidence="2">Uncharacterized protein</fullName>
    </submittedName>
</protein>
<sequence length="454" mass="51981">MEPQNHFRKLEKKEKSSLPAILDEEAAFQDNLEPVEVFTHQPALGHDIEITHDIYRAVNDAQLLVNYIAYQGQVTFIQETLETVILSKFLLEEKQWNAEIEIKFWHAYENLSSAIAPVTVESLKATMPLEHSNASSSNSPPKTKAVLSVSKYRKLTFCSLFLLLFVQIYWIIGTELHQNQKKGFAARETLYLKVDNIESYSTEIIREKSSELERLKGEILIINQKMNGNYELLLSWGRFWQTLVGQAPFQAKVTQFEQDRYLWQQLRANNEGLTPPLTLALQSELSEKKYGRLSSGTKKQSANRQQIEKIDTLERRYELSKSRNKLFLTGLTAEFVLLTLQQYLLPLLYGLLGAGTFVLRSLTDEVKNLTFCHESDIKYRLRLPLGALSGMTIGWFLTPEDVSFGGSAAPMALAFLAGYNVEILFSLMDKLSEKLIIRPKKTVQKKEVEQQQTE</sequence>
<feature type="transmembrane region" description="Helical" evidence="1">
    <location>
        <begin position="343"/>
        <end position="359"/>
    </location>
</feature>
<keyword evidence="1" id="KW-0472">Membrane</keyword>
<comment type="caution">
    <text evidence="2">The sequence shown here is derived from an EMBL/GenBank/DDBJ whole genome shotgun (WGS) entry which is preliminary data.</text>
</comment>